<gene>
    <name evidence="1" type="ORF">IMF22_20090</name>
</gene>
<accession>A0A7M1KC10</accession>
<reference evidence="1 2" key="1">
    <citation type="submission" date="2020-10" db="EMBL/GenBank/DDBJ databases">
        <title>High quality whole genome sequence of Pseudomonas poae PMA22.</title>
        <authorList>
            <person name="Hernandez J.G."/>
            <person name="Rodriguez P."/>
            <person name="Cuevas C."/>
            <person name="de la Calle F."/>
            <person name="Galan B."/>
            <person name="Garcia J.L."/>
        </authorList>
    </citation>
    <scope>NUCLEOTIDE SEQUENCE [LARGE SCALE GENOMIC DNA]</scope>
    <source>
        <strain evidence="1 2">PMA22</strain>
    </source>
</reference>
<sequence length="78" mass="8829">MMNGDLRILNSLYRQQISSGKSIDQIGVDAENMRGMDEASQLFEQLIEEKSKLVNNYAVSTTYLSYKHETIKSAINVV</sequence>
<evidence type="ECO:0000313" key="1">
    <source>
        <dbReference type="EMBL" id="QOQ73793.1"/>
    </source>
</evidence>
<name>A0A7M1KC10_9PSED</name>
<protein>
    <submittedName>
        <fullName evidence="1">Uncharacterized protein</fullName>
    </submittedName>
</protein>
<dbReference type="RefSeq" id="WP_197625393.1">
    <property type="nucleotide sequence ID" value="NZ_CP063073.1"/>
</dbReference>
<dbReference type="Proteomes" id="UP000594923">
    <property type="component" value="Chromosome"/>
</dbReference>
<evidence type="ECO:0000313" key="2">
    <source>
        <dbReference type="Proteomes" id="UP000594923"/>
    </source>
</evidence>
<dbReference type="EMBL" id="CP063073">
    <property type="protein sequence ID" value="QOQ73793.1"/>
    <property type="molecule type" value="Genomic_DNA"/>
</dbReference>
<proteinExistence type="predicted"/>
<dbReference type="AlphaFoldDB" id="A0A7M1KC10"/>
<organism evidence="1 2">
    <name type="scientific">Pseudomonas poae</name>
    <dbReference type="NCBI Taxonomy" id="200451"/>
    <lineage>
        <taxon>Bacteria</taxon>
        <taxon>Pseudomonadati</taxon>
        <taxon>Pseudomonadota</taxon>
        <taxon>Gammaproteobacteria</taxon>
        <taxon>Pseudomonadales</taxon>
        <taxon>Pseudomonadaceae</taxon>
        <taxon>Pseudomonas</taxon>
    </lineage>
</organism>